<evidence type="ECO:0000313" key="2">
    <source>
        <dbReference type="EMBL" id="MPL90534.1"/>
    </source>
</evidence>
<protein>
    <submittedName>
        <fullName evidence="2">Uncharacterized protein</fullName>
    </submittedName>
</protein>
<proteinExistence type="predicted"/>
<organism evidence="2">
    <name type="scientific">bioreactor metagenome</name>
    <dbReference type="NCBI Taxonomy" id="1076179"/>
    <lineage>
        <taxon>unclassified sequences</taxon>
        <taxon>metagenomes</taxon>
        <taxon>ecological metagenomes</taxon>
    </lineage>
</organism>
<sequence length="347" mass="37644">MPSRGDVNGVHYRPRAGGRKPGAPRPAGGSAADLRQIVGRVLIDLVDPVAVKQMRMAAPAVQRHLRRVVVGVVVPRYVDRLAGRDVAVIFFLQCAAVVFEVVEDVERAMCAILDQTGAGLVRGDQRGQPGRVDLVLMHLGPAADGHQHVIRETTQIGRGRREVAVAEAAEGLVGKGVLLDAMEMIGHRHAAPAHAEGREDMALRPVEDPADLVPVGHVLKRDLLDRGAGDDQAVEFLAGRLDLLERAIEGLHVLGRGVLRLMRGDPDQLKVDLQRRRADQPGELVLGLDLLRHQVQQANAQWPDILRGGPPGRHHHHAFPRQDLECGEGFGKGDRHDVSDTCGVILK</sequence>
<comment type="caution">
    <text evidence="2">The sequence shown here is derived from an EMBL/GenBank/DDBJ whole genome shotgun (WGS) entry which is preliminary data.</text>
</comment>
<name>A0A644VGL0_9ZZZZ</name>
<gene>
    <name evidence="2" type="ORF">SDC9_36586</name>
</gene>
<dbReference type="EMBL" id="VSSQ01000306">
    <property type="protein sequence ID" value="MPL90534.1"/>
    <property type="molecule type" value="Genomic_DNA"/>
</dbReference>
<evidence type="ECO:0000256" key="1">
    <source>
        <dbReference type="SAM" id="MobiDB-lite"/>
    </source>
</evidence>
<accession>A0A644VGL0</accession>
<reference evidence="2" key="1">
    <citation type="submission" date="2019-08" db="EMBL/GenBank/DDBJ databases">
        <authorList>
            <person name="Kucharzyk K."/>
            <person name="Murdoch R.W."/>
            <person name="Higgins S."/>
            <person name="Loffler F."/>
        </authorList>
    </citation>
    <scope>NUCLEOTIDE SEQUENCE</scope>
</reference>
<feature type="region of interest" description="Disordered" evidence="1">
    <location>
        <begin position="1"/>
        <end position="30"/>
    </location>
</feature>
<dbReference type="AlphaFoldDB" id="A0A644VGL0"/>